<dbReference type="Proteomes" id="UP000813385">
    <property type="component" value="Unassembled WGS sequence"/>
</dbReference>
<dbReference type="EMBL" id="JAGPXD010000001">
    <property type="protein sequence ID" value="KAH7375999.1"/>
    <property type="molecule type" value="Genomic_DNA"/>
</dbReference>
<comment type="caution">
    <text evidence="1">The sequence shown here is derived from an EMBL/GenBank/DDBJ whole genome shotgun (WGS) entry which is preliminary data.</text>
</comment>
<proteinExistence type="predicted"/>
<keyword evidence="2" id="KW-1185">Reference proteome</keyword>
<name>A0A8K0TPF5_9PEZI</name>
<organism evidence="1 2">
    <name type="scientific">Plectosphaerella cucumerina</name>
    <dbReference type="NCBI Taxonomy" id="40658"/>
    <lineage>
        <taxon>Eukaryota</taxon>
        <taxon>Fungi</taxon>
        <taxon>Dikarya</taxon>
        <taxon>Ascomycota</taxon>
        <taxon>Pezizomycotina</taxon>
        <taxon>Sordariomycetes</taxon>
        <taxon>Hypocreomycetidae</taxon>
        <taxon>Glomerellales</taxon>
        <taxon>Plectosphaerellaceae</taxon>
        <taxon>Plectosphaerella</taxon>
    </lineage>
</organism>
<sequence length="168" mass="18366">MCSPRGEPWALCEGFISHSLWARAAARFEGSFVVRLWALREPWACGSWGLVAHLQRGAALSSSESTAFVQRALIHTRHFTVGRRTAWAEDSGTMFPASGRKRTGLRHHFICGLVGICGLEGYATMTASSVLSIASSSELSLTPGNPAARDLFSNTLDEYRYDDDQTVV</sequence>
<protein>
    <submittedName>
        <fullName evidence="1">Uncharacterized protein</fullName>
    </submittedName>
</protein>
<gene>
    <name evidence="1" type="ORF">B0T11DRAFT_271383</name>
</gene>
<dbReference type="AlphaFoldDB" id="A0A8K0TPF5"/>
<evidence type="ECO:0000313" key="2">
    <source>
        <dbReference type="Proteomes" id="UP000813385"/>
    </source>
</evidence>
<reference evidence="1" key="1">
    <citation type="journal article" date="2021" name="Nat. Commun.">
        <title>Genetic determinants of endophytism in the Arabidopsis root mycobiome.</title>
        <authorList>
            <person name="Mesny F."/>
            <person name="Miyauchi S."/>
            <person name="Thiergart T."/>
            <person name="Pickel B."/>
            <person name="Atanasova L."/>
            <person name="Karlsson M."/>
            <person name="Huettel B."/>
            <person name="Barry K.W."/>
            <person name="Haridas S."/>
            <person name="Chen C."/>
            <person name="Bauer D."/>
            <person name="Andreopoulos W."/>
            <person name="Pangilinan J."/>
            <person name="LaButti K."/>
            <person name="Riley R."/>
            <person name="Lipzen A."/>
            <person name="Clum A."/>
            <person name="Drula E."/>
            <person name="Henrissat B."/>
            <person name="Kohler A."/>
            <person name="Grigoriev I.V."/>
            <person name="Martin F.M."/>
            <person name="Hacquard S."/>
        </authorList>
    </citation>
    <scope>NUCLEOTIDE SEQUENCE</scope>
    <source>
        <strain evidence="1">MPI-CAGE-AT-0016</strain>
    </source>
</reference>
<accession>A0A8K0TPF5</accession>
<evidence type="ECO:0000313" key="1">
    <source>
        <dbReference type="EMBL" id="KAH7375999.1"/>
    </source>
</evidence>